<accession>A0ACB9VAZ0</accession>
<protein>
    <submittedName>
        <fullName evidence="1">Uncharacterized protein</fullName>
    </submittedName>
</protein>
<evidence type="ECO:0000313" key="2">
    <source>
        <dbReference type="Proteomes" id="UP001057279"/>
    </source>
</evidence>
<keyword evidence="2" id="KW-1185">Reference proteome</keyword>
<dbReference type="Proteomes" id="UP001057279">
    <property type="component" value="Linkage Group LG03"/>
</dbReference>
<name>A0ACB9VAZ0_9CETA</name>
<evidence type="ECO:0000313" key="1">
    <source>
        <dbReference type="EMBL" id="KAI4587116.1"/>
    </source>
</evidence>
<gene>
    <name evidence="1" type="ORF">MJG53_004903</name>
</gene>
<dbReference type="EMBL" id="CM043028">
    <property type="protein sequence ID" value="KAI4587116.1"/>
    <property type="molecule type" value="Genomic_DNA"/>
</dbReference>
<proteinExistence type="predicted"/>
<organism evidence="1 2">
    <name type="scientific">Ovis ammon polii x Ovis aries</name>
    <dbReference type="NCBI Taxonomy" id="2918886"/>
    <lineage>
        <taxon>Eukaryota</taxon>
        <taxon>Metazoa</taxon>
        <taxon>Chordata</taxon>
        <taxon>Craniata</taxon>
        <taxon>Vertebrata</taxon>
        <taxon>Euteleostomi</taxon>
        <taxon>Mammalia</taxon>
        <taxon>Eutheria</taxon>
        <taxon>Laurasiatheria</taxon>
        <taxon>Artiodactyla</taxon>
        <taxon>Ruminantia</taxon>
        <taxon>Pecora</taxon>
        <taxon>Bovidae</taxon>
        <taxon>Caprinae</taxon>
        <taxon>Ovis</taxon>
    </lineage>
</organism>
<comment type="caution">
    <text evidence="1">The sequence shown here is derived from an EMBL/GenBank/DDBJ whole genome shotgun (WGS) entry which is preliminary data.</text>
</comment>
<sequence length="66" mass="7770">MIKVTLENFYSNLIAQHEEQEMRQKKLEKVMEEEGLKAAEKRLRSTCSEGNKVSSFEESKTWTGRF</sequence>
<reference evidence="1" key="1">
    <citation type="submission" date="2022-03" db="EMBL/GenBank/DDBJ databases">
        <title>Genomic analyses of argali, domestic sheep and their hybrids provide insights into chromosomal evolution, heterosis and genetic basis of agronomic traits.</title>
        <authorList>
            <person name="Li M."/>
        </authorList>
    </citation>
    <scope>NUCLEOTIDE SEQUENCE</scope>
    <source>
        <strain evidence="1">F1 hybrid</strain>
    </source>
</reference>